<accession>A0A1H9NM05</accession>
<proteinExistence type="predicted"/>
<reference evidence="2" key="1">
    <citation type="submission" date="2016-10" db="EMBL/GenBank/DDBJ databases">
        <authorList>
            <person name="Varghese N."/>
            <person name="Submissions S."/>
        </authorList>
    </citation>
    <scope>NUCLEOTIDE SEQUENCE [LARGE SCALE GENOMIC DNA]</scope>
    <source>
        <strain evidence="2">DSM 20524</strain>
    </source>
</reference>
<gene>
    <name evidence="1" type="ORF">SAMN05661109_00011</name>
</gene>
<dbReference type="Proteomes" id="UP000198929">
    <property type="component" value="Unassembled WGS sequence"/>
</dbReference>
<protein>
    <submittedName>
        <fullName evidence="1">Uncharacterized protein</fullName>
    </submittedName>
</protein>
<dbReference type="EMBL" id="FOGQ01000001">
    <property type="protein sequence ID" value="SER36767.1"/>
    <property type="molecule type" value="Genomic_DNA"/>
</dbReference>
<evidence type="ECO:0000313" key="1">
    <source>
        <dbReference type="EMBL" id="SER36767.1"/>
    </source>
</evidence>
<name>A0A1H9NM05_9CORY</name>
<evidence type="ECO:0000313" key="2">
    <source>
        <dbReference type="Proteomes" id="UP000198929"/>
    </source>
</evidence>
<sequence>MFLSSYSVSTDTGIYMQNRHLPRGREVAVAALMPGLQAEVILKVAGL</sequence>
<keyword evidence="2" id="KW-1185">Reference proteome</keyword>
<organism evidence="1 2">
    <name type="scientific">Corynebacterium cystitidis DSM 20524</name>
    <dbReference type="NCBI Taxonomy" id="1121357"/>
    <lineage>
        <taxon>Bacteria</taxon>
        <taxon>Bacillati</taxon>
        <taxon>Actinomycetota</taxon>
        <taxon>Actinomycetes</taxon>
        <taxon>Mycobacteriales</taxon>
        <taxon>Corynebacteriaceae</taxon>
        <taxon>Corynebacterium</taxon>
    </lineage>
</organism>
<dbReference type="AlphaFoldDB" id="A0A1H9NM05"/>